<dbReference type="InterPro" id="IPR011989">
    <property type="entry name" value="ARM-like"/>
</dbReference>
<reference evidence="6 7" key="1">
    <citation type="submission" date="2020-10" db="EMBL/GenBank/DDBJ databases">
        <title>Plant Genome Project.</title>
        <authorList>
            <person name="Zhang R.-G."/>
        </authorList>
    </citation>
    <scope>NUCLEOTIDE SEQUENCE [LARGE SCALE GENOMIC DNA]</scope>
    <source>
        <strain evidence="6">FAFU-HL-1</strain>
        <tissue evidence="6">Leaf</tissue>
    </source>
</reference>
<dbReference type="EMBL" id="JADGMS010000019">
    <property type="protein sequence ID" value="KAF9661096.1"/>
    <property type="molecule type" value="Genomic_DNA"/>
</dbReference>
<feature type="domain" description="TOG" evidence="5">
    <location>
        <begin position="1327"/>
        <end position="1559"/>
    </location>
</feature>
<evidence type="ECO:0000256" key="2">
    <source>
        <dbReference type="ARBA" id="ARBA00022737"/>
    </source>
</evidence>
<evidence type="ECO:0000259" key="5">
    <source>
        <dbReference type="SMART" id="SM01349"/>
    </source>
</evidence>
<dbReference type="Pfam" id="PF24984">
    <property type="entry name" value="HEAT_EF3_GNC1"/>
    <property type="match status" value="1"/>
</dbReference>
<dbReference type="InterPro" id="IPR016024">
    <property type="entry name" value="ARM-type_fold"/>
</dbReference>
<dbReference type="FunFam" id="1.25.10.10:FF:000090">
    <property type="entry name" value="eIF-2-alpha kinase activator GCN1"/>
    <property type="match status" value="1"/>
</dbReference>
<feature type="repeat" description="HEAT" evidence="3">
    <location>
        <begin position="1500"/>
        <end position="1538"/>
    </location>
</feature>
<dbReference type="Proteomes" id="UP000657918">
    <property type="component" value="Unassembled WGS sequence"/>
</dbReference>
<gene>
    <name evidence="6" type="ORF">SADUNF_Sadunf19G0032200</name>
</gene>
<protein>
    <recommendedName>
        <fullName evidence="5">TOG domain-containing protein</fullName>
    </recommendedName>
</protein>
<dbReference type="Pfam" id="PF13513">
    <property type="entry name" value="HEAT_EZ"/>
    <property type="match status" value="1"/>
</dbReference>
<comment type="caution">
    <text evidence="6">The sequence shown here is derived from an EMBL/GenBank/DDBJ whole genome shotgun (WGS) entry which is preliminary data.</text>
</comment>
<dbReference type="InterPro" id="IPR034085">
    <property type="entry name" value="TOG"/>
</dbReference>
<dbReference type="Pfam" id="PF24987">
    <property type="entry name" value="HEAT_EF3_N"/>
    <property type="match status" value="2"/>
</dbReference>
<dbReference type="Pfam" id="PF25786">
    <property type="entry name" value="HEAT_GCN1_C"/>
    <property type="match status" value="1"/>
</dbReference>
<feature type="repeat" description="HEAT" evidence="3">
    <location>
        <begin position="1620"/>
        <end position="1658"/>
    </location>
</feature>
<dbReference type="Gene3D" id="1.25.10.10">
    <property type="entry name" value="Leucine-rich Repeat Variant"/>
    <property type="match status" value="10"/>
</dbReference>
<dbReference type="FunFam" id="1.25.10.10:FF:000096">
    <property type="entry name" value="eIF-2-alpha kinase activator gcn1"/>
    <property type="match status" value="1"/>
</dbReference>
<evidence type="ECO:0000256" key="1">
    <source>
        <dbReference type="ARBA" id="ARBA00007366"/>
    </source>
</evidence>
<proteinExistence type="inferred from homology"/>
<dbReference type="OrthoDB" id="5148094at2759"/>
<keyword evidence="2" id="KW-0677">Repeat</keyword>
<dbReference type="InterPro" id="IPR057546">
    <property type="entry name" value="HEAT_GCN1"/>
</dbReference>
<evidence type="ECO:0000313" key="6">
    <source>
        <dbReference type="EMBL" id="KAF9661096.1"/>
    </source>
</evidence>
<feature type="domain" description="TOG" evidence="5">
    <location>
        <begin position="2264"/>
        <end position="2490"/>
    </location>
</feature>
<sequence>MADSLAPLSTSVSTSSTKIRLRIFRLDVVSLLANAEMTVELASMLVDTIFRTLFIYDDRRSRKAVDDVIIKSLNEVIFMKSFAGAVVQAMEKQLKVQSHVGCYRLLNWSVLLLTKSQFSSVSKNAVSRVASAQAGLVNLVMQRSFRERRACRRIFFHLFSQSPDIYKIYIEELKNGRFEYKESPELIRLLLEFSSASTSRFEQCKSIFVDIYLKTVLNAREKPVKGLSECFHPLFRHLSHEDFQNAVLPSSVKMLKRNPEIVLEAVGVLLESVSLDLSKYGIELLSVVLSQVRHADEGRRVGALAIVRCLSQKSSNPDALEAMFNAVKAVIGGSEGRLQFPYQRTGMFNAVQELSHAPDGKFLNSLVLTICSFLLSCYKDEGNEEVKLAILSAVASWATRSADSVQPDLVSFIAAGLKEKEVLRRGHLRCLQVICKNADAVLQISSLLGPLVQLVKTGFTKAVQRLDGVYALLVAGKIASTDIKAEETLTKEKIWSFISQNEPSLVPISMASKLSNEDCMTCVDLLEVLLVEHSRRVLEAFSVKLLFQLMVFLLCHPSWDVRRMSYGATRKIITAIPLLSEPLLLEFTNFLSVVGERLSLLGASDSDNSLDAQAAYLPSVEVLVKALTVISCATLAASPSVSAHVIFCSHHPCMVGTAKRDVVWKRLHKCLRRHGIEVIGIVSADVENLCKGLLGPMGLTSLNPLEQEAAINSLSTLMSITPRDTYLAFEKQLKNLPDRYAHDMLSESDIQIFHTPEGMLSSEQGVYVAESVASKNTRQAKGRFRMYEDDNDMDHVSSNHSAKREPTGREVADKGKTAKEEARELMLKEEAAIRDKVRGIQSNLSMMLRALGEMAISNPVFAHSQLTSLIKFVDPLLRSPIVSDMAYETLVKLSRCTVAPLCHWAFDIATALRLIVTEDVSVFLDLIPPAGDGEANESPSLGLFERIVNGLSVSCKPGPLPVDSFTFVFPILERILLSPKKTALHDDVLRILYLHMDTLLPLPRLQMLSALYHVLGVVPAHQGSIGPALNELCLGLKPEEVAPALYGVYAKDVHVRMACLNAIKCIPAVASRSVPENVEVATSLWIALHDPEKQLKCCSLPGGLAKFDMHVSVAEAAEDIWDRYGHDFGTNYSGLFKALSHIDYNVRLAAAEALATALDEKPDTIQESLSTLFSLYTRDADFGEDTVDAGWLGRQGIALALHSAADVLRTKDLPVVMTFLISRALGDPNADVRGRMINAGIIIIDKHGRDNVSLLFPIFENYLNKQASDEEKYDLVREGVVIFTGALAKHLAKDDPKVHAVVEKLLDVLNTPSEAVQRAVSMCLSPLMQSKKDDAPALVSRLLDQLMNSDKYGERRGAAFGLAGVVKGFGISCLKKYGITAAIRESLADRSSAKHREGAQLAFECFCETLGKLFEPYVIQMLPLLLVSFSDQVVAVREAAECAARSMMSQLSAQGVKLILPSILKGLEDKAWRTKQSSVQLLGAMAYCAPQQLSQCLPTIVPKLTEVLTDTHPKVQSAGQMALQQVGSVIKNPEISSLVPTLLMGLTDPNDYTKYSLDILLQTTFINSIDAPSLALLVPIVHRGLRERSAETKKKAAQIVGNMCSLVTEPKDMIPYIGLLLPEVKKVLVDPIPEVRSVAARAIGSLIRGMGEENFPDLVPWLFDTLKTDNSNVERSGAAQGLSEVLSALGTGYFEHVLPDIIRNCSHQKASVRDGYLTLFKYLPRSLGVQFQNYLQQVLPAILDGLADENESVRDAALGAGHVLVEHYATTALPLLLPAVEDGIFNDNWRIRQSSVELLGDLLFKVAGTSGKALLEGGSDDEGASTEAQGRAIIEVLGREKRNEVLAALYMVRTDVSLSVRQAALHVWKTIVANTPKTLKEIMPVLMNTLISSLASSSSERRQVAARALGELVRKLGERVLPLIIPILSQGLKDPNSGRRQVRILSVAAQVCPLSLLKLPSPSILYNKLNPTGRYKSCTSNLQRDRDHQGVCIGLSEVMASAVKSQLLNFMNELIPTIRTALCDSMPEVRESAGLAFSTLYKSAGMQAIDEIVPTLLHALEDDETSDTALDGLKQILSVRTTAVLPHILPKLVHLPLSAFNAHALGALAEVAGPGLNFHLGTVLPALLSAMGAEDKDVETLAKKAAETVTLVIDEEGVEYLIAELLKGVSDPLASIRRSSSYLIGFFFKYSKLYLVDEAPNMISTLIVLLSDSDSSTVAVAWEALSRVIGSVPKEVLPSYIKLVRDAVSTSRDKERRKKKGGPVVIPGFCLPKALQPLLPIFLQGLISGSAELREQAALGLGELIEVTSEKALKDFVIPITGPLIRIIGDRFPWQVKSAILSTLSILIRKSGMTLRPFLPQLQTTFIKCLQDSTRTVRTSAAFALGKLSALSTRVDPLVSDLLSSLQASDAGVREAILTALKGVLKHAGKSVSDPVRVRVFSQLKDLIHHDEDQVRISAASILGITSQYMEEPQLDDLLELLSSLASSPSWESRHGSVLSISSLLRHNPSSVVTSRMFPSIMHCLKDALKDEKFPLRETSTKALGRLILHQIQSDPSESTAYVDIISTIVSSLHDDSSEVRRRGLSALKAVAKASPPSIMVHISIIGPALAECLKDSSTPVRLAAERCAVHAFQMTKGTDNVQAAQKFITGLDARRLSKFPEYSDVSEDSEEESTSG</sequence>
<dbReference type="GO" id="GO:0019887">
    <property type="term" value="F:protein kinase regulator activity"/>
    <property type="evidence" value="ECO:0007669"/>
    <property type="project" value="TreeGrafter"/>
</dbReference>
<dbReference type="PANTHER" id="PTHR23346:SF7">
    <property type="entry name" value="STALLED RIBOSOME SENSOR GCN1"/>
    <property type="match status" value="1"/>
</dbReference>
<keyword evidence="7" id="KW-1185">Reference proteome</keyword>
<evidence type="ECO:0000256" key="3">
    <source>
        <dbReference type="PROSITE-ProRule" id="PRU00103"/>
    </source>
</evidence>
<feature type="region of interest" description="Disordered" evidence="4">
    <location>
        <begin position="790"/>
        <end position="818"/>
    </location>
</feature>
<dbReference type="SUPFAM" id="SSF48371">
    <property type="entry name" value="ARM repeat"/>
    <property type="match status" value="3"/>
</dbReference>
<accession>A0A835J0Y7</accession>
<name>A0A835J0Y7_9ROSI</name>
<dbReference type="Pfam" id="PF23271">
    <property type="entry name" value="HEAT_GCN1"/>
    <property type="match status" value="1"/>
</dbReference>
<dbReference type="SMART" id="SM01349">
    <property type="entry name" value="TOG"/>
    <property type="match status" value="3"/>
</dbReference>
<feature type="domain" description="TOG" evidence="5">
    <location>
        <begin position="1827"/>
        <end position="2072"/>
    </location>
</feature>
<feature type="repeat" description="HEAT" evidence="3">
    <location>
        <begin position="2014"/>
        <end position="2051"/>
    </location>
</feature>
<evidence type="ECO:0000313" key="7">
    <source>
        <dbReference type="Proteomes" id="UP000657918"/>
    </source>
</evidence>
<dbReference type="GO" id="GO:0006417">
    <property type="term" value="P:regulation of translation"/>
    <property type="evidence" value="ECO:0007669"/>
    <property type="project" value="TreeGrafter"/>
</dbReference>
<comment type="similarity">
    <text evidence="1">Belongs to the GCN1 family.</text>
</comment>
<evidence type="ECO:0000256" key="4">
    <source>
        <dbReference type="SAM" id="MobiDB-lite"/>
    </source>
</evidence>
<dbReference type="PROSITE" id="PS50077">
    <property type="entry name" value="HEAT_REPEAT"/>
    <property type="match status" value="3"/>
</dbReference>
<dbReference type="InterPro" id="IPR056810">
    <property type="entry name" value="GNC1-like_N"/>
</dbReference>
<dbReference type="PANTHER" id="PTHR23346">
    <property type="entry name" value="TRANSLATIONAL ACTIVATOR GCN1-RELATED"/>
    <property type="match status" value="1"/>
</dbReference>
<dbReference type="GO" id="GO:0034198">
    <property type="term" value="P:cellular response to amino acid starvation"/>
    <property type="evidence" value="ECO:0007669"/>
    <property type="project" value="TreeGrafter"/>
</dbReference>
<dbReference type="InterPro" id="IPR021133">
    <property type="entry name" value="HEAT_type_2"/>
</dbReference>
<dbReference type="GO" id="GO:0005829">
    <property type="term" value="C:cytosol"/>
    <property type="evidence" value="ECO:0007669"/>
    <property type="project" value="TreeGrafter"/>
</dbReference>
<organism evidence="6 7">
    <name type="scientific">Salix dunnii</name>
    <dbReference type="NCBI Taxonomy" id="1413687"/>
    <lineage>
        <taxon>Eukaryota</taxon>
        <taxon>Viridiplantae</taxon>
        <taxon>Streptophyta</taxon>
        <taxon>Embryophyta</taxon>
        <taxon>Tracheophyta</taxon>
        <taxon>Spermatophyta</taxon>
        <taxon>Magnoliopsida</taxon>
        <taxon>eudicotyledons</taxon>
        <taxon>Gunneridae</taxon>
        <taxon>Pentapetalae</taxon>
        <taxon>rosids</taxon>
        <taxon>fabids</taxon>
        <taxon>Malpighiales</taxon>
        <taxon>Salicaceae</taxon>
        <taxon>Saliceae</taxon>
        <taxon>Salix</taxon>
    </lineage>
</organism>
<dbReference type="Pfam" id="PF24993">
    <property type="entry name" value="GNC1_N"/>
    <property type="match status" value="1"/>
</dbReference>